<evidence type="ECO:0000256" key="1">
    <source>
        <dbReference type="SAM" id="MobiDB-lite"/>
    </source>
</evidence>
<keyword evidence="2" id="KW-0732">Signal</keyword>
<keyword evidence="4" id="KW-1185">Reference proteome</keyword>
<evidence type="ECO:0000256" key="2">
    <source>
        <dbReference type="SAM" id="SignalP"/>
    </source>
</evidence>
<dbReference type="RefSeq" id="WP_170023219.1">
    <property type="nucleotide sequence ID" value="NZ_JABCSC020000006.1"/>
</dbReference>
<feature type="compositionally biased region" description="Pro residues" evidence="1">
    <location>
        <begin position="137"/>
        <end position="146"/>
    </location>
</feature>
<dbReference type="Proteomes" id="UP000778523">
    <property type="component" value="Unassembled WGS sequence"/>
</dbReference>
<feature type="signal peptide" evidence="2">
    <location>
        <begin position="1"/>
        <end position="31"/>
    </location>
</feature>
<comment type="caution">
    <text evidence="3">The sequence shown here is derived from an EMBL/GenBank/DDBJ whole genome shotgun (WGS) entry which is preliminary data.</text>
</comment>
<proteinExistence type="predicted"/>
<feature type="compositionally biased region" description="Pro residues" evidence="1">
    <location>
        <begin position="160"/>
        <end position="172"/>
    </location>
</feature>
<organism evidence="3 4">
    <name type="scientific">Uliginosibacterium aquaticum</name>
    <dbReference type="NCBI Taxonomy" id="2731212"/>
    <lineage>
        <taxon>Bacteria</taxon>
        <taxon>Pseudomonadati</taxon>
        <taxon>Pseudomonadota</taxon>
        <taxon>Betaproteobacteria</taxon>
        <taxon>Rhodocyclales</taxon>
        <taxon>Zoogloeaceae</taxon>
        <taxon>Uliginosibacterium</taxon>
    </lineage>
</organism>
<name>A0ABX2IJD0_9RHOO</name>
<protein>
    <recommendedName>
        <fullName evidence="5">Colicin import membrane protein</fullName>
    </recommendedName>
</protein>
<feature type="chain" id="PRO_5045736146" description="Colicin import membrane protein" evidence="2">
    <location>
        <begin position="32"/>
        <end position="237"/>
    </location>
</feature>
<evidence type="ECO:0000313" key="4">
    <source>
        <dbReference type="Proteomes" id="UP000778523"/>
    </source>
</evidence>
<feature type="region of interest" description="Disordered" evidence="1">
    <location>
        <begin position="126"/>
        <end position="237"/>
    </location>
</feature>
<sequence>MRILPAREAQLPMSIKKLVFLLLIACPLAQAVGPQPSADLPMPPQTLAEAKEQQQLAAELRRDADARRSESEAAFKRDDIACYAKFLVNACREKARLANIERMKVVRQYEIDANLIERRAKSKVLELEDAEKSAPQPTRPPVPTPSGTPRGEAPEGGTPIVPPPLKPAPAAQPGPEAKAKADADKKTRVAEAEKARREREQDAAERAARAKADAARYDQRAREAAEKKAKKAATSAP</sequence>
<reference evidence="3 4" key="1">
    <citation type="submission" date="2020-06" db="EMBL/GenBank/DDBJ databases">
        <title>Draft genome of Uliginosibacterium sp. IMCC34675.</title>
        <authorList>
            <person name="Song J."/>
        </authorList>
    </citation>
    <scope>NUCLEOTIDE SEQUENCE [LARGE SCALE GENOMIC DNA]</scope>
    <source>
        <strain evidence="3 4">IMCC34675</strain>
    </source>
</reference>
<gene>
    <name evidence="3" type="ORF">HJ583_018060</name>
</gene>
<accession>A0ABX2IJD0</accession>
<evidence type="ECO:0008006" key="5">
    <source>
        <dbReference type="Google" id="ProtNLM"/>
    </source>
</evidence>
<evidence type="ECO:0000313" key="3">
    <source>
        <dbReference type="EMBL" id="NSL56941.1"/>
    </source>
</evidence>
<dbReference type="EMBL" id="JABCSC020000006">
    <property type="protein sequence ID" value="NSL56941.1"/>
    <property type="molecule type" value="Genomic_DNA"/>
</dbReference>
<feature type="compositionally biased region" description="Basic and acidic residues" evidence="1">
    <location>
        <begin position="177"/>
        <end position="227"/>
    </location>
</feature>